<sequence>MGGDKELTAKGINPCLILNKSMNIGKKKAGVAGNQYKKPKIECMPADFLEFFPIQGDTTQNDNTVVCIQQPRRCSQFWKAENYDGSNAQTMPAGMDHVRMHPKFPLTQEATTIAELLDNALNQKTNGVTFANIDVLKNPVNGMAMLLFEDGNGFKTSKMCLGGDVIVFSRSNTAVDLYKVWDYSLRASSVLDYEGNGHELKEIHKGTHQDWKFCMDVITKWSPYQNEGSIHSQMSTKVHFWKDYQKKQTERPIADVAFATEKRNMMHEEKTLCQFQNVQQTEHIHNRTFYHQNDVSLLKYIHKMLIIVLKNIRW</sequence>
<dbReference type="AlphaFoldDB" id="D8SEB3"/>
<dbReference type="PANTHER" id="PTHR23336:SF80">
    <property type="entry name" value="PROTEIN MICRORCHIDIA 7-LIKE"/>
    <property type="match status" value="1"/>
</dbReference>
<dbReference type="PANTHER" id="PTHR23336">
    <property type="entry name" value="ZINC FINGER CW-TYPE COILED-COIL DOMAIN PROTEIN 3"/>
    <property type="match status" value="1"/>
</dbReference>
<dbReference type="EMBL" id="GL377615">
    <property type="protein sequence ID" value="EFJ17172.1"/>
    <property type="molecule type" value="Genomic_DNA"/>
</dbReference>
<proteinExistence type="predicted"/>
<reference evidence="1 2" key="1">
    <citation type="journal article" date="2011" name="Science">
        <title>The Selaginella genome identifies genetic changes associated with the evolution of vascular plants.</title>
        <authorList>
            <person name="Banks J.A."/>
            <person name="Nishiyama T."/>
            <person name="Hasebe M."/>
            <person name="Bowman J.L."/>
            <person name="Gribskov M."/>
            <person name="dePamphilis C."/>
            <person name="Albert V.A."/>
            <person name="Aono N."/>
            <person name="Aoyama T."/>
            <person name="Ambrose B.A."/>
            <person name="Ashton N.W."/>
            <person name="Axtell M.J."/>
            <person name="Barker E."/>
            <person name="Barker M.S."/>
            <person name="Bennetzen J.L."/>
            <person name="Bonawitz N.D."/>
            <person name="Chapple C."/>
            <person name="Cheng C."/>
            <person name="Correa L.G."/>
            <person name="Dacre M."/>
            <person name="DeBarry J."/>
            <person name="Dreyer I."/>
            <person name="Elias M."/>
            <person name="Engstrom E.M."/>
            <person name="Estelle M."/>
            <person name="Feng L."/>
            <person name="Finet C."/>
            <person name="Floyd S.K."/>
            <person name="Frommer W.B."/>
            <person name="Fujita T."/>
            <person name="Gramzow L."/>
            <person name="Gutensohn M."/>
            <person name="Harholt J."/>
            <person name="Hattori M."/>
            <person name="Heyl A."/>
            <person name="Hirai T."/>
            <person name="Hiwatashi Y."/>
            <person name="Ishikawa M."/>
            <person name="Iwata M."/>
            <person name="Karol K.G."/>
            <person name="Koehler B."/>
            <person name="Kolukisaoglu U."/>
            <person name="Kubo M."/>
            <person name="Kurata T."/>
            <person name="Lalonde S."/>
            <person name="Li K."/>
            <person name="Li Y."/>
            <person name="Litt A."/>
            <person name="Lyons E."/>
            <person name="Manning G."/>
            <person name="Maruyama T."/>
            <person name="Michael T.P."/>
            <person name="Mikami K."/>
            <person name="Miyazaki S."/>
            <person name="Morinaga S."/>
            <person name="Murata T."/>
            <person name="Mueller-Roeber B."/>
            <person name="Nelson D.R."/>
            <person name="Obara M."/>
            <person name="Oguri Y."/>
            <person name="Olmstead R.G."/>
            <person name="Onodera N."/>
            <person name="Petersen B.L."/>
            <person name="Pils B."/>
            <person name="Prigge M."/>
            <person name="Rensing S.A."/>
            <person name="Riano-Pachon D.M."/>
            <person name="Roberts A.W."/>
            <person name="Sato Y."/>
            <person name="Scheller H.V."/>
            <person name="Schulz B."/>
            <person name="Schulz C."/>
            <person name="Shakirov E.V."/>
            <person name="Shibagaki N."/>
            <person name="Shinohara N."/>
            <person name="Shippen D.E."/>
            <person name="Soerensen I."/>
            <person name="Sotooka R."/>
            <person name="Sugimoto N."/>
            <person name="Sugita M."/>
            <person name="Sumikawa N."/>
            <person name="Tanurdzic M."/>
            <person name="Theissen G."/>
            <person name="Ulvskov P."/>
            <person name="Wakazuki S."/>
            <person name="Weng J.K."/>
            <person name="Willats W.W."/>
            <person name="Wipf D."/>
            <person name="Wolf P.G."/>
            <person name="Yang L."/>
            <person name="Zimmer A.D."/>
            <person name="Zhu Q."/>
            <person name="Mitros T."/>
            <person name="Hellsten U."/>
            <person name="Loque D."/>
            <person name="Otillar R."/>
            <person name="Salamov A."/>
            <person name="Schmutz J."/>
            <person name="Shapiro H."/>
            <person name="Lindquist E."/>
            <person name="Lucas S."/>
            <person name="Rokhsar D."/>
            <person name="Grigoriev I.V."/>
        </authorList>
    </citation>
    <scope>NUCLEOTIDE SEQUENCE [LARGE SCALE GENOMIC DNA]</scope>
</reference>
<evidence type="ECO:0000313" key="1">
    <source>
        <dbReference type="EMBL" id="EFJ17172.1"/>
    </source>
</evidence>
<dbReference type="GO" id="GO:0005634">
    <property type="term" value="C:nucleus"/>
    <property type="evidence" value="ECO:0000318"/>
    <property type="project" value="GO_Central"/>
</dbReference>
<organism evidence="2">
    <name type="scientific">Selaginella moellendorffii</name>
    <name type="common">Spikemoss</name>
    <dbReference type="NCBI Taxonomy" id="88036"/>
    <lineage>
        <taxon>Eukaryota</taxon>
        <taxon>Viridiplantae</taxon>
        <taxon>Streptophyta</taxon>
        <taxon>Embryophyta</taxon>
        <taxon>Tracheophyta</taxon>
        <taxon>Lycopodiopsida</taxon>
        <taxon>Selaginellales</taxon>
        <taxon>Selaginellaceae</taxon>
        <taxon>Selaginella</taxon>
    </lineage>
</organism>
<name>D8SEB3_SELML</name>
<protein>
    <submittedName>
        <fullName evidence="1">Uncharacterized protein</fullName>
    </submittedName>
</protein>
<dbReference type="HOGENOM" id="CLU_886808_0_0_1"/>
<dbReference type="Proteomes" id="UP000001514">
    <property type="component" value="Unassembled WGS sequence"/>
</dbReference>
<dbReference type="KEGG" id="smo:SELMODRAFT_421193"/>
<accession>D8SEB3</accession>
<gene>
    <name evidence="1" type="ORF">SELMODRAFT_421193</name>
</gene>
<dbReference type="InParanoid" id="D8SEB3"/>
<dbReference type="GO" id="GO:0016887">
    <property type="term" value="F:ATP hydrolysis activity"/>
    <property type="evidence" value="ECO:0007669"/>
    <property type="project" value="InterPro"/>
</dbReference>
<keyword evidence="2" id="KW-1185">Reference proteome</keyword>
<dbReference type="Gramene" id="EFJ17172">
    <property type="protein sequence ID" value="EFJ17172"/>
    <property type="gene ID" value="SELMODRAFT_421193"/>
</dbReference>
<dbReference type="eggNOG" id="KOG1845">
    <property type="taxonomic scope" value="Eukaryota"/>
</dbReference>
<dbReference type="InterPro" id="IPR045261">
    <property type="entry name" value="MORC_ATPase"/>
</dbReference>
<evidence type="ECO:0000313" key="2">
    <source>
        <dbReference type="Proteomes" id="UP000001514"/>
    </source>
</evidence>